<reference evidence="2" key="2">
    <citation type="submission" date="2025-08" db="UniProtKB">
        <authorList>
            <consortium name="RefSeq"/>
        </authorList>
    </citation>
    <scope>IDENTIFICATION</scope>
</reference>
<proteinExistence type="predicted"/>
<organism evidence="1 2">
    <name type="scientific">Gossypium hirsutum</name>
    <name type="common">Upland cotton</name>
    <name type="synonym">Gossypium mexicanum</name>
    <dbReference type="NCBI Taxonomy" id="3635"/>
    <lineage>
        <taxon>Eukaryota</taxon>
        <taxon>Viridiplantae</taxon>
        <taxon>Streptophyta</taxon>
        <taxon>Embryophyta</taxon>
        <taxon>Tracheophyta</taxon>
        <taxon>Spermatophyta</taxon>
        <taxon>Magnoliopsida</taxon>
        <taxon>eudicotyledons</taxon>
        <taxon>Gunneridae</taxon>
        <taxon>Pentapetalae</taxon>
        <taxon>rosids</taxon>
        <taxon>malvids</taxon>
        <taxon>Malvales</taxon>
        <taxon>Malvaceae</taxon>
        <taxon>Malvoideae</taxon>
        <taxon>Gossypium</taxon>
    </lineage>
</organism>
<dbReference type="GeneID" id="107909094"/>
<evidence type="ECO:0000313" key="1">
    <source>
        <dbReference type="Proteomes" id="UP000818029"/>
    </source>
</evidence>
<name>A0ABM3AK37_GOSHI</name>
<reference evidence="1" key="1">
    <citation type="journal article" date="2020" name="Nat. Genet.">
        <title>Genomic diversifications of five Gossypium allopolyploid species and their impact on cotton improvement.</title>
        <authorList>
            <person name="Chen Z.J."/>
            <person name="Sreedasyam A."/>
            <person name="Ando A."/>
            <person name="Song Q."/>
            <person name="De Santiago L.M."/>
            <person name="Hulse-Kemp A.M."/>
            <person name="Ding M."/>
            <person name="Ye W."/>
            <person name="Kirkbride R.C."/>
            <person name="Jenkins J."/>
            <person name="Plott C."/>
            <person name="Lovell J."/>
            <person name="Lin Y.M."/>
            <person name="Vaughn R."/>
            <person name="Liu B."/>
            <person name="Simpson S."/>
            <person name="Scheffler B.E."/>
            <person name="Wen L."/>
            <person name="Saski C.A."/>
            <person name="Grover C.E."/>
            <person name="Hu G."/>
            <person name="Conover J.L."/>
            <person name="Carlson J.W."/>
            <person name="Shu S."/>
            <person name="Boston L.B."/>
            <person name="Williams M."/>
            <person name="Peterson D.G."/>
            <person name="McGee K."/>
            <person name="Jones D.C."/>
            <person name="Wendel J.F."/>
            <person name="Stelly D.M."/>
            <person name="Grimwood J."/>
            <person name="Schmutz J."/>
        </authorList>
    </citation>
    <scope>NUCLEOTIDE SEQUENCE [LARGE SCALE GENOMIC DNA]</scope>
    <source>
        <strain evidence="1">cv. TM-1</strain>
    </source>
</reference>
<accession>A0ABM3AK37</accession>
<sequence>MSKEKQQKIGIELSSSPFRWLYHYISKHQRRTVILSVDLRYALVDNPLPLYQPEFIGVQSSTFFRASSIQYLGISYRLPSVAKACATSLALRDTYQNSILSNMQNLSFISFTRLLIFDLSSSTTFTLLMTVKASLSTKTFLKPNSSVKVTTCRHACASTMVEFNTCSFGLWARHLVSRLVFDWIGLFELLVCFEWIHVYSYPYIVHQAISRVKWLVIELFEGCS</sequence>
<protein>
    <submittedName>
        <fullName evidence="2">Uncharacterized protein isoform X1</fullName>
    </submittedName>
</protein>
<dbReference type="Proteomes" id="UP000818029">
    <property type="component" value="Chromosome D08"/>
</dbReference>
<dbReference type="RefSeq" id="XP_040955163.1">
    <property type="nucleotide sequence ID" value="XM_041099229.1"/>
</dbReference>
<keyword evidence="1" id="KW-1185">Reference proteome</keyword>
<evidence type="ECO:0000313" key="2">
    <source>
        <dbReference type="RefSeq" id="XP_040955163.1"/>
    </source>
</evidence>
<gene>
    <name evidence="2" type="primary">LOC107909094</name>
</gene>